<keyword evidence="5" id="KW-0862">Zinc</keyword>
<sequence length="942" mass="108112">MTNWVSYYFFGPRPFTEIDNLNTLEITAASECHNKVLFGTAQGELWLAMSPGSSAQKTDLKFPSPILHIIAAEYSQRAMIVFKDENNFVFQIYNMSDFSALYEIVVENKAGASDISFLSCSGKLSRFAFTIDRKTILQYSLPSSDRAIERIQRLNIQPETKQIKEGTITGMFLTNDEKLNRYLYVLLNNSIQCYDITSKGGLKLSWTVPEPYSPTEGEELFCVGPKGRLYVCRGKTVTVYINEDKENNIGPHKRKEIILDAHPQKMIWFRQYLVCIYPEEMNKMKIYEPSSHCIFGALPYGDQVKFFLNEWSGLTLIQNDGEVIVLEEPSTEQKIQKLCTRFNQFEIALKIAEKQNLSPAVIASIHKTKGDKSYTRKNFDDAIDEYIMTIGSLEPSYVIKKFLDPQHANQLIRYLEELQTADMSETSTSSYTAKRLHSTLLFNCYAKLRKNDILAEKVQLAVDYAAGNEEPPYDIDSAIEVLTHSGYTSLAQQLADAYNKHDTCMKILYDSGDYMCLFEHFSELTGRKAEDTITKYGSWVLSRMKDDNLRHKFIHLAIDLCIEGSIEEINGQSITVYCNPESFKTVFSLDQHVYHHFLSALCEKDPSKLSQTLWNDYLQTTLSLDIKNLSEVVDHPNANYSTEQALIILQEPAIQLKAQKRKYDEALKANKDDPILKTDIKEITTPLGYINKALISIYEKRRVCTEILNCIPPEQIPSACETYGKNDPHFWLEGLREAERRNKGIFIKDVVRRIHENDLYPLNSLLKPVNAFSEFTFDIFQEFIQEDFTKMQELIESKQQELESLEDQIQKDNETIENLTNNYYTVKPVNCAYCKLPLDRPSYHFLCGHSFHKHCLDGGAEVCRVCKESHIENSKTKIKQIEEAKNEKDILQKLKNSANPQESLNMLLESGFFAPELEFGGEEAVRELAARLEPPPKQIKDE</sequence>
<dbReference type="Gene3D" id="3.30.40.10">
    <property type="entry name" value="Zinc/RING finger domain, C3HC4 (zinc finger)"/>
    <property type="match status" value="1"/>
</dbReference>
<keyword evidence="4 9" id="KW-0863">Zinc-finger</keyword>
<keyword evidence="14" id="KW-1185">Reference proteome</keyword>
<evidence type="ECO:0000256" key="4">
    <source>
        <dbReference type="ARBA" id="ARBA00022771"/>
    </source>
</evidence>
<reference evidence="13 14" key="1">
    <citation type="submission" date="2024-04" db="EMBL/GenBank/DDBJ databases">
        <title>Tritrichomonas musculus Genome.</title>
        <authorList>
            <person name="Alves-Ferreira E."/>
            <person name="Grigg M."/>
            <person name="Lorenzi H."/>
            <person name="Galac M."/>
        </authorList>
    </citation>
    <scope>NUCLEOTIDE SEQUENCE [LARGE SCALE GENOMIC DNA]</scope>
    <source>
        <strain evidence="13 14">EAF2021</strain>
    </source>
</reference>
<dbReference type="PANTHER" id="PTHR23323:SF24">
    <property type="entry name" value="VACUOLAR PROTEIN SORTING-ASSOCIATED PROTEIN 11 HOMOLOG"/>
    <property type="match status" value="1"/>
</dbReference>
<evidence type="ECO:0000259" key="12">
    <source>
        <dbReference type="PROSITE" id="PS50089"/>
    </source>
</evidence>
<name>A0ABR2INU9_9EUKA</name>
<dbReference type="Proteomes" id="UP001470230">
    <property type="component" value="Unassembled WGS sequence"/>
</dbReference>
<gene>
    <name evidence="13" type="ORF">M9Y10_009555</name>
</gene>
<evidence type="ECO:0000313" key="14">
    <source>
        <dbReference type="Proteomes" id="UP001470230"/>
    </source>
</evidence>
<proteinExistence type="inferred from homology"/>
<organism evidence="13 14">
    <name type="scientific">Tritrichomonas musculus</name>
    <dbReference type="NCBI Taxonomy" id="1915356"/>
    <lineage>
        <taxon>Eukaryota</taxon>
        <taxon>Metamonada</taxon>
        <taxon>Parabasalia</taxon>
        <taxon>Tritrichomonadida</taxon>
        <taxon>Tritrichomonadidae</taxon>
        <taxon>Tritrichomonas</taxon>
    </lineage>
</organism>
<evidence type="ECO:0000256" key="11">
    <source>
        <dbReference type="SAM" id="Coils"/>
    </source>
</evidence>
<evidence type="ECO:0000256" key="8">
    <source>
        <dbReference type="ARBA" id="ARBA00029433"/>
    </source>
</evidence>
<evidence type="ECO:0000256" key="7">
    <source>
        <dbReference type="ARBA" id="ARBA00023136"/>
    </source>
</evidence>
<dbReference type="InterPro" id="IPR000547">
    <property type="entry name" value="Clathrin_H-chain/VPS_repeat"/>
</dbReference>
<keyword evidence="7" id="KW-0472">Membrane</keyword>
<comment type="similarity">
    <text evidence="1">Belongs to the VPS11 family.</text>
</comment>
<evidence type="ECO:0000256" key="5">
    <source>
        <dbReference type="ARBA" id="ARBA00022833"/>
    </source>
</evidence>
<dbReference type="PROSITE" id="PS50089">
    <property type="entry name" value="ZF_RING_2"/>
    <property type="match status" value="1"/>
</dbReference>
<evidence type="ECO:0000256" key="1">
    <source>
        <dbReference type="ARBA" id="ARBA00007070"/>
    </source>
</evidence>
<dbReference type="InterPro" id="IPR057307">
    <property type="entry name" value="PEP5_VPS11_N"/>
</dbReference>
<dbReference type="SUPFAM" id="SSF57850">
    <property type="entry name" value="RING/U-box"/>
    <property type="match status" value="1"/>
</dbReference>
<evidence type="ECO:0000313" key="13">
    <source>
        <dbReference type="EMBL" id="KAK8866590.1"/>
    </source>
</evidence>
<evidence type="ECO:0000256" key="3">
    <source>
        <dbReference type="ARBA" id="ARBA00022723"/>
    </source>
</evidence>
<evidence type="ECO:0000256" key="9">
    <source>
        <dbReference type="PROSITE-ProRule" id="PRU00175"/>
    </source>
</evidence>
<protein>
    <recommendedName>
        <fullName evidence="12">RING-type domain-containing protein</fullName>
    </recommendedName>
</protein>
<dbReference type="PANTHER" id="PTHR23323">
    <property type="entry name" value="VACUOLAR PROTEIN SORTING-ASSOCIATED PROTEIN"/>
    <property type="match status" value="1"/>
</dbReference>
<dbReference type="PROSITE" id="PS50236">
    <property type="entry name" value="CHCR"/>
    <property type="match status" value="1"/>
</dbReference>
<keyword evidence="2" id="KW-0813">Transport</keyword>
<dbReference type="Pfam" id="PF23356">
    <property type="entry name" value="TPR_PEP5_VPS11"/>
    <property type="match status" value="1"/>
</dbReference>
<comment type="subcellular location">
    <subcellularLocation>
        <location evidence="8">Endomembrane system</location>
        <topology evidence="8">Peripheral membrane protein</topology>
        <orientation evidence="8">Cytoplasmic side</orientation>
    </subcellularLocation>
</comment>
<feature type="coiled-coil region" evidence="11">
    <location>
        <begin position="867"/>
        <end position="894"/>
    </location>
</feature>
<keyword evidence="6" id="KW-0653">Protein transport</keyword>
<dbReference type="EMBL" id="JAPFFF010000015">
    <property type="protein sequence ID" value="KAK8866590.1"/>
    <property type="molecule type" value="Genomic_DNA"/>
</dbReference>
<evidence type="ECO:0000256" key="2">
    <source>
        <dbReference type="ARBA" id="ARBA00022448"/>
    </source>
</evidence>
<dbReference type="Pfam" id="PF23341">
    <property type="entry name" value="PEP5_VPS11_N"/>
    <property type="match status" value="1"/>
</dbReference>
<keyword evidence="11" id="KW-0175">Coiled coil</keyword>
<dbReference type="InterPro" id="IPR057308">
    <property type="entry name" value="CHCR_PEP5_VPS11"/>
</dbReference>
<feature type="coiled-coil region" evidence="11">
    <location>
        <begin position="788"/>
        <end position="822"/>
    </location>
</feature>
<evidence type="ECO:0000256" key="10">
    <source>
        <dbReference type="PROSITE-ProRule" id="PRU01006"/>
    </source>
</evidence>
<feature type="repeat" description="CHCR" evidence="10">
    <location>
        <begin position="386"/>
        <end position="549"/>
    </location>
</feature>
<dbReference type="InterPro" id="IPR013083">
    <property type="entry name" value="Znf_RING/FYVE/PHD"/>
</dbReference>
<evidence type="ECO:0000256" key="6">
    <source>
        <dbReference type="ARBA" id="ARBA00022927"/>
    </source>
</evidence>
<dbReference type="InterPro" id="IPR001841">
    <property type="entry name" value="Znf_RING"/>
</dbReference>
<keyword evidence="3" id="KW-0479">Metal-binding</keyword>
<accession>A0ABR2INU9</accession>
<feature type="domain" description="RING-type" evidence="12">
    <location>
        <begin position="831"/>
        <end position="867"/>
    </location>
</feature>
<comment type="caution">
    <text evidence="13">The sequence shown here is derived from an EMBL/GenBank/DDBJ whole genome shotgun (WGS) entry which is preliminary data.</text>
</comment>